<dbReference type="KEGG" id="mlr:MELLADRAFT_92157"/>
<dbReference type="HOGENOM" id="CLU_025212_2_2_1"/>
<evidence type="ECO:0000256" key="1">
    <source>
        <dbReference type="SAM" id="MobiDB-lite"/>
    </source>
</evidence>
<dbReference type="RefSeq" id="XP_007415316.1">
    <property type="nucleotide sequence ID" value="XM_007415254.1"/>
</dbReference>
<accession>F4S1Q1</accession>
<dbReference type="Proteomes" id="UP000001072">
    <property type="component" value="Unassembled WGS sequence"/>
</dbReference>
<gene>
    <name evidence="2" type="ORF">MELLADRAFT_92157</name>
</gene>
<keyword evidence="3" id="KW-1185">Reference proteome</keyword>
<dbReference type="VEuPathDB" id="FungiDB:MELLADRAFT_92157"/>
<dbReference type="InParanoid" id="F4S1Q1"/>
<protein>
    <submittedName>
        <fullName evidence="2">Uncharacterized protein</fullName>
    </submittedName>
</protein>
<feature type="region of interest" description="Disordered" evidence="1">
    <location>
        <begin position="1"/>
        <end position="21"/>
    </location>
</feature>
<dbReference type="OrthoDB" id="10370892at2759"/>
<evidence type="ECO:0000313" key="2">
    <source>
        <dbReference type="EMBL" id="EGG01466.1"/>
    </source>
</evidence>
<evidence type="ECO:0000313" key="3">
    <source>
        <dbReference type="Proteomes" id="UP000001072"/>
    </source>
</evidence>
<dbReference type="EMBL" id="GL883138">
    <property type="protein sequence ID" value="EGG01466.1"/>
    <property type="molecule type" value="Genomic_DNA"/>
</dbReference>
<dbReference type="AlphaFoldDB" id="F4S1Q1"/>
<dbReference type="GeneID" id="18936145"/>
<reference evidence="3" key="1">
    <citation type="journal article" date="2011" name="Proc. Natl. Acad. Sci. U.S.A.">
        <title>Obligate biotrophy features unraveled by the genomic analysis of rust fungi.</title>
        <authorList>
            <person name="Duplessis S."/>
            <person name="Cuomo C.A."/>
            <person name="Lin Y.-C."/>
            <person name="Aerts A."/>
            <person name="Tisserant E."/>
            <person name="Veneault-Fourrey C."/>
            <person name="Joly D.L."/>
            <person name="Hacquard S."/>
            <person name="Amselem J."/>
            <person name="Cantarel B.L."/>
            <person name="Chiu R."/>
            <person name="Coutinho P.M."/>
            <person name="Feau N."/>
            <person name="Field M."/>
            <person name="Frey P."/>
            <person name="Gelhaye E."/>
            <person name="Goldberg J."/>
            <person name="Grabherr M.G."/>
            <person name="Kodira C.D."/>
            <person name="Kohler A."/>
            <person name="Kuees U."/>
            <person name="Lindquist E.A."/>
            <person name="Lucas S.M."/>
            <person name="Mago R."/>
            <person name="Mauceli E."/>
            <person name="Morin E."/>
            <person name="Murat C."/>
            <person name="Pangilinan J.L."/>
            <person name="Park R."/>
            <person name="Pearson M."/>
            <person name="Quesneville H."/>
            <person name="Rouhier N."/>
            <person name="Sakthikumar S."/>
            <person name="Salamov A.A."/>
            <person name="Schmutz J."/>
            <person name="Selles B."/>
            <person name="Shapiro H."/>
            <person name="Tanguay P."/>
            <person name="Tuskan G.A."/>
            <person name="Henrissat B."/>
            <person name="Van de Peer Y."/>
            <person name="Rouze P."/>
            <person name="Ellis J.G."/>
            <person name="Dodds P.N."/>
            <person name="Schein J.E."/>
            <person name="Zhong S."/>
            <person name="Hamelin R.C."/>
            <person name="Grigoriev I.V."/>
            <person name="Szabo L.J."/>
            <person name="Martin F."/>
        </authorList>
    </citation>
    <scope>NUCLEOTIDE SEQUENCE [LARGE SCALE GENOMIC DNA]</scope>
    <source>
        <strain evidence="3">98AG31 / pathotype 3-4-7</strain>
    </source>
</reference>
<organism evidence="3">
    <name type="scientific">Melampsora larici-populina (strain 98AG31 / pathotype 3-4-7)</name>
    <name type="common">Poplar leaf rust fungus</name>
    <dbReference type="NCBI Taxonomy" id="747676"/>
    <lineage>
        <taxon>Eukaryota</taxon>
        <taxon>Fungi</taxon>
        <taxon>Dikarya</taxon>
        <taxon>Basidiomycota</taxon>
        <taxon>Pucciniomycotina</taxon>
        <taxon>Pucciniomycetes</taxon>
        <taxon>Pucciniales</taxon>
        <taxon>Melampsoraceae</taxon>
        <taxon>Melampsora</taxon>
    </lineage>
</organism>
<name>F4S1Q1_MELLP</name>
<proteinExistence type="predicted"/>
<feature type="compositionally biased region" description="Basic residues" evidence="1">
    <location>
        <begin position="7"/>
        <end position="20"/>
    </location>
</feature>
<sequence>MLSPNRRVTRSTRTNRKHRTSLTIARSGKRPRQVVDPVTVVTQGPDAPQPGTNHFQTPSATHATEEVNLSEITLQNYHHYKKFWPLACIEAQLARQRSSNHQISAAVIAEGQAVLESLNHTLHMIAMVSGVGITKLKRSLGLLGGTHGENPWHRWLSFAIDANKHPMPQRGDPFAAKILSRRNTANSDAYQALDDDKYAVFTSNVFYALGGYPDYSAVTITEDSNVFGDSTILVPEKVARDRELNTPAASAHKEEKRSLQCMKKIAQQLARDHQLFGLDYYIIACSNSSSGGGWCQEYTSRDEMSQWVSTKADLQHVFPLYCQNGNTFKEIQSVVTSNNPPATTHKVSNNQSDIDKKTLGVKLNGLLDKLLVDVPSTSKSKIFPRVPDPTAVLKARNVEVERAADSLMTKVEFQKGFNGMDAKGRRNWISDIDSGKFRVRLTGASAIQDIATGASVTQVIVSTQEIVAGASGTQGVGEGVMAVGLDTGVAQDSQDRLSNAEVTLF</sequence>